<dbReference type="Pfam" id="PF01381">
    <property type="entry name" value="HTH_3"/>
    <property type="match status" value="1"/>
</dbReference>
<dbReference type="InterPro" id="IPR010982">
    <property type="entry name" value="Lambda_DNA-bd_dom_sf"/>
</dbReference>
<dbReference type="SUPFAM" id="SSF47413">
    <property type="entry name" value="lambda repressor-like DNA-binding domains"/>
    <property type="match status" value="1"/>
</dbReference>
<dbReference type="GO" id="GO:0003677">
    <property type="term" value="F:DNA binding"/>
    <property type="evidence" value="ECO:0007669"/>
    <property type="project" value="InterPro"/>
</dbReference>
<proteinExistence type="predicted"/>
<evidence type="ECO:0000313" key="2">
    <source>
        <dbReference type="EMBL" id="PWQ94499.1"/>
    </source>
</evidence>
<dbReference type="Gene3D" id="1.10.260.40">
    <property type="entry name" value="lambda repressor-like DNA-binding domains"/>
    <property type="match status" value="1"/>
</dbReference>
<dbReference type="OrthoDB" id="9792093at2"/>
<evidence type="ECO:0000313" key="3">
    <source>
        <dbReference type="Proteomes" id="UP000245506"/>
    </source>
</evidence>
<reference evidence="2 3" key="1">
    <citation type="submission" date="2018-05" db="EMBL/GenBank/DDBJ databases">
        <title>Leucothrix arctica sp. nov., isolated from Arctic seawater.</title>
        <authorList>
            <person name="Choi A."/>
            <person name="Baek K."/>
        </authorList>
    </citation>
    <scope>NUCLEOTIDE SEQUENCE [LARGE SCALE GENOMIC DNA]</scope>
    <source>
        <strain evidence="2 3">IMCC9719</strain>
    </source>
</reference>
<organism evidence="2 3">
    <name type="scientific">Leucothrix arctica</name>
    <dbReference type="NCBI Taxonomy" id="1481894"/>
    <lineage>
        <taxon>Bacteria</taxon>
        <taxon>Pseudomonadati</taxon>
        <taxon>Pseudomonadota</taxon>
        <taxon>Gammaproteobacteria</taxon>
        <taxon>Thiotrichales</taxon>
        <taxon>Thiotrichaceae</taxon>
        <taxon>Leucothrix</taxon>
    </lineage>
</organism>
<keyword evidence="3" id="KW-1185">Reference proteome</keyword>
<evidence type="ECO:0000259" key="1">
    <source>
        <dbReference type="PROSITE" id="PS50943"/>
    </source>
</evidence>
<feature type="domain" description="HTH cro/C1-type" evidence="1">
    <location>
        <begin position="36"/>
        <end position="90"/>
    </location>
</feature>
<dbReference type="Proteomes" id="UP000245506">
    <property type="component" value="Unassembled WGS sequence"/>
</dbReference>
<gene>
    <name evidence="2" type="ORF">DKT75_14470</name>
</gene>
<dbReference type="RefSeq" id="WP_109824148.1">
    <property type="nucleotide sequence ID" value="NZ_QGKL01000039.1"/>
</dbReference>
<dbReference type="PROSITE" id="PS50943">
    <property type="entry name" value="HTH_CROC1"/>
    <property type="match status" value="1"/>
</dbReference>
<dbReference type="CDD" id="cd00093">
    <property type="entry name" value="HTH_XRE"/>
    <property type="match status" value="1"/>
</dbReference>
<name>A0A317C839_9GAMM</name>
<comment type="caution">
    <text evidence="2">The sequence shown here is derived from an EMBL/GenBank/DDBJ whole genome shotgun (WGS) entry which is preliminary data.</text>
</comment>
<sequence length="95" mass="10757">MDKRYNTLSPLEEIEMRKALLDEIREQPGMSLMTALRTLRTRTRLTVAEYSKMTGVAERTIQNIEAGRSCPTIKTADKLLKPFGLVMGVCSTKNH</sequence>
<protein>
    <submittedName>
        <fullName evidence="2">Transcriptional regulator</fullName>
    </submittedName>
</protein>
<dbReference type="AlphaFoldDB" id="A0A317C839"/>
<dbReference type="EMBL" id="QGKL01000039">
    <property type="protein sequence ID" value="PWQ94499.1"/>
    <property type="molecule type" value="Genomic_DNA"/>
</dbReference>
<accession>A0A317C839</accession>
<dbReference type="InterPro" id="IPR001387">
    <property type="entry name" value="Cro/C1-type_HTH"/>
</dbReference>